<dbReference type="Proteomes" id="UP000244066">
    <property type="component" value="Unassembled WGS sequence"/>
</dbReference>
<sequence length="655" mass="75733">MFNKSNKYKYDVDEKTFGIEMLDFEEFVLITPDKVAQVRQEIKDSLTRCRRICNPISPRMRLVFHVHPEERYESDVGVLKILTPVWRGKTFTEAVIMHELLRWCLYPKDKHRLRKDILTARRMLAKELSFKPKKTNSLYGAYDWRGFEYTLNEFAFAADILGRYLINLYLYYNYNDLWSKIWHYLHSDAAFLSSRWPSKINYIRLLYLAVYPKLIPNLQKMYLNVADIESDSEKIATLINKTRKGEISKAFALKELTKIIHKYLKKMDEEKRTKGNGVNQKNIPKCPRCGNEEFEIIAYQDENTGSWIVLKEGSCLKVRIRCCKCGWESVVDINLSPINILAPKELNLNLEGQKQEIENLLGIATGASDSGIRNPNIKVAKESDIDEDELVKIYDFILRDIVYSNDRRLSSGEKYKISTIPWRMGDQFKDVDITSSEVKALGIEDLRWIPGFSLQVKEYDFAKSDDKEMLRGSRFIVFLDISGSMFAEGSINRLPYAGMPKSTPRTKIGKALLIVERIYQLCKRLDIEFNLAVFSDTAARIPASKLDTFFNLTFTPGLFAGGTTLSKALALYTSNEYKNSNLIIISDMDLADIEKTKEQIKKIGRVTNSFKILLFPSSPRADAPVQVEDLKREQQRKVKNIFSGYNVKILKIYLN</sequence>
<organism evidence="1 2">
    <name type="scientific">Candidatus Terraquivivens tikiterensis</name>
    <dbReference type="NCBI Taxonomy" id="1980982"/>
    <lineage>
        <taxon>Archaea</taxon>
        <taxon>Nitrososphaerota</taxon>
        <taxon>Candidatus Wolframiiraptoraceae</taxon>
        <taxon>Candidatus Terraquivivens</taxon>
    </lineage>
</organism>
<dbReference type="AlphaFoldDB" id="A0A2R7Y668"/>
<name>A0A2R7Y668_9ARCH</name>
<proteinExistence type="predicted"/>
<dbReference type="SUPFAM" id="SSF53300">
    <property type="entry name" value="vWA-like"/>
    <property type="match status" value="1"/>
</dbReference>
<protein>
    <recommendedName>
        <fullName evidence="3">VWFA domain-containing protein</fullName>
    </recommendedName>
</protein>
<evidence type="ECO:0000313" key="1">
    <source>
        <dbReference type="EMBL" id="PUA33014.1"/>
    </source>
</evidence>
<reference evidence="1 2" key="1">
    <citation type="submission" date="2017-04" db="EMBL/GenBank/DDBJ databases">
        <title>Draft Aigarchaeota genome from a New Zealand hot spring.</title>
        <authorList>
            <person name="Reysenbach A.-L."/>
            <person name="Donaho J.A."/>
            <person name="Gerhart J."/>
            <person name="Kelley J.F."/>
            <person name="Kouba K."/>
            <person name="Podar M."/>
            <person name="Stott M."/>
        </authorList>
    </citation>
    <scope>NUCLEOTIDE SEQUENCE [LARGE SCALE GENOMIC DNA]</scope>
    <source>
        <strain evidence="1">NZ13_MG1</strain>
    </source>
</reference>
<evidence type="ECO:0000313" key="2">
    <source>
        <dbReference type="Proteomes" id="UP000244066"/>
    </source>
</evidence>
<dbReference type="EMBL" id="NDWU01000005">
    <property type="protein sequence ID" value="PUA33014.1"/>
    <property type="molecule type" value="Genomic_DNA"/>
</dbReference>
<gene>
    <name evidence="1" type="ORF">B9J98_02750</name>
</gene>
<dbReference type="InterPro" id="IPR036465">
    <property type="entry name" value="vWFA_dom_sf"/>
</dbReference>
<evidence type="ECO:0008006" key="3">
    <source>
        <dbReference type="Google" id="ProtNLM"/>
    </source>
</evidence>
<accession>A0A2R7Y668</accession>
<comment type="caution">
    <text evidence="1">The sequence shown here is derived from an EMBL/GenBank/DDBJ whole genome shotgun (WGS) entry which is preliminary data.</text>
</comment>